<dbReference type="HOGENOM" id="CLU_2018617_0_0_1"/>
<protein>
    <submittedName>
        <fullName evidence="2">Transmembrane protein, putative</fullName>
    </submittedName>
</protein>
<accession>A0A072V4G6</accession>
<keyword evidence="4" id="KW-1185">Reference proteome</keyword>
<keyword evidence="1" id="KW-1133">Transmembrane helix</keyword>
<sequence length="123" mass="12791">MIYRRWSLLTGPTALVAGVVATVAVANFILVKNVILSHSPLLCGALANPYCYSFGGAAVIVIGCGGAFFGLSVLLFSAVGVFVLVSWGVAGSVVALLIDFHQFRADSEAGVCFFFLGLLRSSS</sequence>
<reference evidence="2 4" key="1">
    <citation type="journal article" date="2011" name="Nature">
        <title>The Medicago genome provides insight into the evolution of rhizobial symbioses.</title>
        <authorList>
            <person name="Young N.D."/>
            <person name="Debelle F."/>
            <person name="Oldroyd G.E."/>
            <person name="Geurts R."/>
            <person name="Cannon S.B."/>
            <person name="Udvardi M.K."/>
            <person name="Benedito V.A."/>
            <person name="Mayer K.F."/>
            <person name="Gouzy J."/>
            <person name="Schoof H."/>
            <person name="Van de Peer Y."/>
            <person name="Proost S."/>
            <person name="Cook D.R."/>
            <person name="Meyers B.C."/>
            <person name="Spannagl M."/>
            <person name="Cheung F."/>
            <person name="De Mita S."/>
            <person name="Krishnakumar V."/>
            <person name="Gundlach H."/>
            <person name="Zhou S."/>
            <person name="Mudge J."/>
            <person name="Bharti A.K."/>
            <person name="Murray J.D."/>
            <person name="Naoumkina M.A."/>
            <person name="Rosen B."/>
            <person name="Silverstein K.A."/>
            <person name="Tang H."/>
            <person name="Rombauts S."/>
            <person name="Zhao P.X."/>
            <person name="Zhou P."/>
            <person name="Barbe V."/>
            <person name="Bardou P."/>
            <person name="Bechner M."/>
            <person name="Bellec A."/>
            <person name="Berger A."/>
            <person name="Berges H."/>
            <person name="Bidwell S."/>
            <person name="Bisseling T."/>
            <person name="Choisne N."/>
            <person name="Couloux A."/>
            <person name="Denny R."/>
            <person name="Deshpande S."/>
            <person name="Dai X."/>
            <person name="Doyle J.J."/>
            <person name="Dudez A.M."/>
            <person name="Farmer A.D."/>
            <person name="Fouteau S."/>
            <person name="Franken C."/>
            <person name="Gibelin C."/>
            <person name="Gish J."/>
            <person name="Goldstein S."/>
            <person name="Gonzalez A.J."/>
            <person name="Green P.J."/>
            <person name="Hallab A."/>
            <person name="Hartog M."/>
            <person name="Hua A."/>
            <person name="Humphray S.J."/>
            <person name="Jeong D.H."/>
            <person name="Jing Y."/>
            <person name="Jocker A."/>
            <person name="Kenton S.M."/>
            <person name="Kim D.J."/>
            <person name="Klee K."/>
            <person name="Lai H."/>
            <person name="Lang C."/>
            <person name="Lin S."/>
            <person name="Macmil S.L."/>
            <person name="Magdelenat G."/>
            <person name="Matthews L."/>
            <person name="McCorrison J."/>
            <person name="Monaghan E.L."/>
            <person name="Mun J.H."/>
            <person name="Najar F.Z."/>
            <person name="Nicholson C."/>
            <person name="Noirot C."/>
            <person name="O'Bleness M."/>
            <person name="Paule C.R."/>
            <person name="Poulain J."/>
            <person name="Prion F."/>
            <person name="Qin B."/>
            <person name="Qu C."/>
            <person name="Retzel E.F."/>
            <person name="Riddle C."/>
            <person name="Sallet E."/>
            <person name="Samain S."/>
            <person name="Samson N."/>
            <person name="Sanders I."/>
            <person name="Saurat O."/>
            <person name="Scarpelli C."/>
            <person name="Schiex T."/>
            <person name="Segurens B."/>
            <person name="Severin A.J."/>
            <person name="Sherrier D.J."/>
            <person name="Shi R."/>
            <person name="Sims S."/>
            <person name="Singer S.R."/>
            <person name="Sinharoy S."/>
            <person name="Sterck L."/>
            <person name="Viollet A."/>
            <person name="Wang B.B."/>
            <person name="Wang K."/>
            <person name="Wang M."/>
            <person name="Wang X."/>
            <person name="Warfsmann J."/>
            <person name="Weissenbach J."/>
            <person name="White D.D."/>
            <person name="White J.D."/>
            <person name="Wiley G.B."/>
            <person name="Wincker P."/>
            <person name="Xing Y."/>
            <person name="Yang L."/>
            <person name="Yao Z."/>
            <person name="Ying F."/>
            <person name="Zhai J."/>
            <person name="Zhou L."/>
            <person name="Zuber A."/>
            <person name="Denarie J."/>
            <person name="Dixon R.A."/>
            <person name="May G.D."/>
            <person name="Schwartz D.C."/>
            <person name="Rogers J."/>
            <person name="Quetier F."/>
            <person name="Town C.D."/>
            <person name="Roe B.A."/>
        </authorList>
    </citation>
    <scope>NUCLEOTIDE SEQUENCE [LARGE SCALE GENOMIC DNA]</scope>
    <source>
        <strain evidence="2">A17</strain>
        <strain evidence="3 4">cv. Jemalong A17</strain>
    </source>
</reference>
<reference evidence="3" key="3">
    <citation type="submission" date="2015-04" db="UniProtKB">
        <authorList>
            <consortium name="EnsemblPlants"/>
        </authorList>
    </citation>
    <scope>IDENTIFICATION</scope>
    <source>
        <strain evidence="3">cv. Jemalong A17</strain>
    </source>
</reference>
<evidence type="ECO:0000256" key="1">
    <source>
        <dbReference type="SAM" id="Phobius"/>
    </source>
</evidence>
<dbReference type="EMBL" id="CM001219">
    <property type="protein sequence ID" value="KEH36248.1"/>
    <property type="molecule type" value="Genomic_DNA"/>
</dbReference>
<keyword evidence="1 2" id="KW-0812">Transmembrane</keyword>
<dbReference type="AlphaFoldDB" id="A0A072V4G6"/>
<proteinExistence type="predicted"/>
<feature type="transmembrane region" description="Helical" evidence="1">
    <location>
        <begin position="75"/>
        <end position="98"/>
    </location>
</feature>
<name>A0A072V4G6_MEDTR</name>
<evidence type="ECO:0000313" key="3">
    <source>
        <dbReference type="EnsemblPlants" id="KEH36248"/>
    </source>
</evidence>
<organism evidence="2 4">
    <name type="scientific">Medicago truncatula</name>
    <name type="common">Barrel medic</name>
    <name type="synonym">Medicago tribuloides</name>
    <dbReference type="NCBI Taxonomy" id="3880"/>
    <lineage>
        <taxon>Eukaryota</taxon>
        <taxon>Viridiplantae</taxon>
        <taxon>Streptophyta</taxon>
        <taxon>Embryophyta</taxon>
        <taxon>Tracheophyta</taxon>
        <taxon>Spermatophyta</taxon>
        <taxon>Magnoliopsida</taxon>
        <taxon>eudicotyledons</taxon>
        <taxon>Gunneridae</taxon>
        <taxon>Pentapetalae</taxon>
        <taxon>rosids</taxon>
        <taxon>fabids</taxon>
        <taxon>Fabales</taxon>
        <taxon>Fabaceae</taxon>
        <taxon>Papilionoideae</taxon>
        <taxon>50 kb inversion clade</taxon>
        <taxon>NPAAA clade</taxon>
        <taxon>Hologalegina</taxon>
        <taxon>IRL clade</taxon>
        <taxon>Trifolieae</taxon>
        <taxon>Medicago</taxon>
    </lineage>
</organism>
<reference evidence="2 4" key="2">
    <citation type="journal article" date="2014" name="BMC Genomics">
        <title>An improved genome release (version Mt4.0) for the model legume Medicago truncatula.</title>
        <authorList>
            <person name="Tang H."/>
            <person name="Krishnakumar V."/>
            <person name="Bidwell S."/>
            <person name="Rosen B."/>
            <person name="Chan A."/>
            <person name="Zhou S."/>
            <person name="Gentzbittel L."/>
            <person name="Childs K.L."/>
            <person name="Yandell M."/>
            <person name="Gundlach H."/>
            <person name="Mayer K.F."/>
            <person name="Schwartz D.C."/>
            <person name="Town C.D."/>
        </authorList>
    </citation>
    <scope>GENOME REANNOTATION</scope>
    <source>
        <strain evidence="2">A17</strain>
        <strain evidence="3 4">cv. Jemalong A17</strain>
    </source>
</reference>
<evidence type="ECO:0000313" key="4">
    <source>
        <dbReference type="Proteomes" id="UP000002051"/>
    </source>
</evidence>
<feature type="transmembrane region" description="Helical" evidence="1">
    <location>
        <begin position="6"/>
        <end position="30"/>
    </location>
</feature>
<dbReference type="EnsemblPlants" id="KEH36248">
    <property type="protein sequence ID" value="KEH36248"/>
    <property type="gene ID" value="MTR_3g113880"/>
</dbReference>
<feature type="transmembrane region" description="Helical" evidence="1">
    <location>
        <begin position="50"/>
        <end position="69"/>
    </location>
</feature>
<evidence type="ECO:0000313" key="2">
    <source>
        <dbReference type="EMBL" id="KEH36248.1"/>
    </source>
</evidence>
<keyword evidence="1" id="KW-0472">Membrane</keyword>
<dbReference type="Proteomes" id="UP000002051">
    <property type="component" value="Chromosome 3"/>
</dbReference>
<gene>
    <name evidence="2" type="ordered locus">MTR_3g113880</name>
</gene>